<keyword evidence="2" id="KW-1185">Reference proteome</keyword>
<reference evidence="1 2" key="1">
    <citation type="submission" date="2021-06" db="EMBL/GenBank/DDBJ databases">
        <title>Caerostris extrusa draft genome.</title>
        <authorList>
            <person name="Kono N."/>
            <person name="Arakawa K."/>
        </authorList>
    </citation>
    <scope>NUCLEOTIDE SEQUENCE [LARGE SCALE GENOMIC DNA]</scope>
</reference>
<proteinExistence type="predicted"/>
<comment type="caution">
    <text evidence="1">The sequence shown here is derived from an EMBL/GenBank/DDBJ whole genome shotgun (WGS) entry which is preliminary data.</text>
</comment>
<dbReference type="Proteomes" id="UP001054945">
    <property type="component" value="Unassembled WGS sequence"/>
</dbReference>
<organism evidence="1 2">
    <name type="scientific">Caerostris extrusa</name>
    <name type="common">Bark spider</name>
    <name type="synonym">Caerostris bankana</name>
    <dbReference type="NCBI Taxonomy" id="172846"/>
    <lineage>
        <taxon>Eukaryota</taxon>
        <taxon>Metazoa</taxon>
        <taxon>Ecdysozoa</taxon>
        <taxon>Arthropoda</taxon>
        <taxon>Chelicerata</taxon>
        <taxon>Arachnida</taxon>
        <taxon>Araneae</taxon>
        <taxon>Araneomorphae</taxon>
        <taxon>Entelegynae</taxon>
        <taxon>Araneoidea</taxon>
        <taxon>Araneidae</taxon>
        <taxon>Caerostris</taxon>
    </lineage>
</organism>
<evidence type="ECO:0000313" key="2">
    <source>
        <dbReference type="Proteomes" id="UP001054945"/>
    </source>
</evidence>
<sequence length="86" mass="9524">METEFIEACFTYSAFAVIHRLGTDFPADVFDGVAGFESPGKIIRTLYGGRLASGYEQGFRRFDSTNRLGISGSQGPEVVVLRILQW</sequence>
<evidence type="ECO:0000313" key="1">
    <source>
        <dbReference type="EMBL" id="GIY98737.1"/>
    </source>
</evidence>
<protein>
    <submittedName>
        <fullName evidence="1">Uncharacterized protein</fullName>
    </submittedName>
</protein>
<dbReference type="EMBL" id="BPLR01000957">
    <property type="protein sequence ID" value="GIY98737.1"/>
    <property type="molecule type" value="Genomic_DNA"/>
</dbReference>
<name>A0AAV4XUB7_CAEEX</name>
<accession>A0AAV4XUB7</accession>
<gene>
    <name evidence="1" type="ORF">CEXT_777771</name>
</gene>
<dbReference type="AlphaFoldDB" id="A0AAV4XUB7"/>